<evidence type="ECO:0000256" key="3">
    <source>
        <dbReference type="ARBA" id="ARBA00050603"/>
    </source>
</evidence>
<evidence type="ECO:0000256" key="1">
    <source>
        <dbReference type="ARBA" id="ARBA00022679"/>
    </source>
</evidence>
<dbReference type="SUPFAM" id="SSF55729">
    <property type="entry name" value="Acyl-CoA N-acyltransferases (Nat)"/>
    <property type="match status" value="1"/>
</dbReference>
<reference evidence="7 8" key="1">
    <citation type="submission" date="2016-10" db="EMBL/GenBank/DDBJ databases">
        <authorList>
            <person name="de Groot N.N."/>
        </authorList>
    </citation>
    <scope>NUCLEOTIDE SEQUENCE [LARGE SCALE GENOMIC DNA]</scope>
    <source>
        <strain evidence="7 8">DSM 12272</strain>
    </source>
</reference>
<evidence type="ECO:0000259" key="5">
    <source>
        <dbReference type="PROSITE" id="PS51186"/>
    </source>
</evidence>
<dbReference type="InterPro" id="IPR016181">
    <property type="entry name" value="Acyl_CoA_acyltransferase"/>
</dbReference>
<proteinExistence type="predicted"/>
<dbReference type="PANTHER" id="PTHR43072">
    <property type="entry name" value="N-ACETYLTRANSFERASE"/>
    <property type="match status" value="1"/>
</dbReference>
<evidence type="ECO:0000256" key="4">
    <source>
        <dbReference type="ARBA" id="ARBA00051334"/>
    </source>
</evidence>
<dbReference type="Pfam" id="PF13420">
    <property type="entry name" value="Acetyltransf_4"/>
    <property type="match status" value="1"/>
</dbReference>
<dbReference type="GO" id="GO:0016747">
    <property type="term" value="F:acyltransferase activity, transferring groups other than amino-acyl groups"/>
    <property type="evidence" value="ECO:0007669"/>
    <property type="project" value="InterPro"/>
</dbReference>
<dbReference type="Proteomes" id="UP000585258">
    <property type="component" value="Unassembled WGS sequence"/>
</dbReference>
<comment type="catalytic activity">
    <reaction evidence="3">
        <text>L-methionine sulfoximine + acetyl-CoA = N-acetyl-L-methionine sulfoximine + CoA + H(+)</text>
        <dbReference type="Rhea" id="RHEA:47660"/>
        <dbReference type="ChEBI" id="CHEBI:15378"/>
        <dbReference type="ChEBI" id="CHEBI:57287"/>
        <dbReference type="ChEBI" id="CHEBI:57288"/>
        <dbReference type="ChEBI" id="CHEBI:87826"/>
        <dbReference type="ChEBI" id="CHEBI:87827"/>
    </reaction>
</comment>
<dbReference type="STRING" id="94869.SAMN04488529_107100"/>
<dbReference type="RefSeq" id="WP_089970360.1">
    <property type="nucleotide sequence ID" value="NZ_CP071376.1"/>
</dbReference>
<evidence type="ECO:0000313" key="9">
    <source>
        <dbReference type="Proteomes" id="UP000585258"/>
    </source>
</evidence>
<dbReference type="CDD" id="cd04301">
    <property type="entry name" value="NAT_SF"/>
    <property type="match status" value="1"/>
</dbReference>
<evidence type="ECO:0000256" key="2">
    <source>
        <dbReference type="ARBA" id="ARBA00023315"/>
    </source>
</evidence>
<evidence type="ECO:0000313" key="7">
    <source>
        <dbReference type="EMBL" id="SDP54507.1"/>
    </source>
</evidence>
<dbReference type="PROSITE" id="PS51186">
    <property type="entry name" value="GNAT"/>
    <property type="match status" value="1"/>
</dbReference>
<dbReference type="InterPro" id="IPR000182">
    <property type="entry name" value="GNAT_dom"/>
</dbReference>
<sequence length="170" mass="19660">MIRHGEEKDLINILEIYNDAIVNTTAVYNYKAQTLEERKAWFNNKISEGYPVFVFEENNKVIGFATYGPFRQWQAYKYTIEHSVYVKKESRGKGIGILLLKQIIKDANEREFATLVSCIDAANIGSIKMHEKLDFKYSGTIKKAGYKFETWLDLAFYQLDLVGPKVPVED</sequence>
<dbReference type="EMBL" id="JACKWY010000001">
    <property type="protein sequence ID" value="MBB6713604.1"/>
    <property type="molecule type" value="Genomic_DNA"/>
</dbReference>
<keyword evidence="8" id="KW-1185">Reference proteome</keyword>
<accession>A0A1H0TKD4</accession>
<dbReference type="OrthoDB" id="9798006at2"/>
<reference evidence="6 9" key="2">
    <citation type="submission" date="2020-08" db="EMBL/GenBank/DDBJ databases">
        <title>Clostridia isolated from Swiss meat.</title>
        <authorList>
            <person name="Wambui J."/>
            <person name="Stevens M.J.A."/>
            <person name="Stephan R."/>
        </authorList>
    </citation>
    <scope>NUCLEOTIDE SEQUENCE [LARGE SCALE GENOMIC DNA]</scope>
    <source>
        <strain evidence="6 9">CM001</strain>
    </source>
</reference>
<name>A0A1H0TKD4_9CLOT</name>
<dbReference type="GeneID" id="65309935"/>
<dbReference type="FunFam" id="3.40.630.30:FF:000026">
    <property type="entry name" value="Phosphinothricin acetyltransferase"/>
    <property type="match status" value="1"/>
</dbReference>
<protein>
    <submittedName>
        <fullName evidence="6">N-acetyltransferase</fullName>
    </submittedName>
    <submittedName>
        <fullName evidence="7">Phosphinothricin acetyltransferase</fullName>
    </submittedName>
</protein>
<dbReference type="Proteomes" id="UP000198597">
    <property type="component" value="Unassembled WGS sequence"/>
</dbReference>
<comment type="catalytic activity">
    <reaction evidence="4">
        <text>L-methionine sulfone + acetyl-CoA = N-acetyl-L-methionine sulfone + CoA + H(+)</text>
        <dbReference type="Rhea" id="RHEA:47656"/>
        <dbReference type="ChEBI" id="CHEBI:15378"/>
        <dbReference type="ChEBI" id="CHEBI:57287"/>
        <dbReference type="ChEBI" id="CHEBI:57288"/>
        <dbReference type="ChEBI" id="CHEBI:87824"/>
        <dbReference type="ChEBI" id="CHEBI:87825"/>
    </reaction>
</comment>
<organism evidence="7 8">
    <name type="scientific">Clostridium gasigenes</name>
    <dbReference type="NCBI Taxonomy" id="94869"/>
    <lineage>
        <taxon>Bacteria</taxon>
        <taxon>Bacillati</taxon>
        <taxon>Bacillota</taxon>
        <taxon>Clostridia</taxon>
        <taxon>Eubacteriales</taxon>
        <taxon>Clostridiaceae</taxon>
        <taxon>Clostridium</taxon>
    </lineage>
</organism>
<evidence type="ECO:0000313" key="8">
    <source>
        <dbReference type="Proteomes" id="UP000198597"/>
    </source>
</evidence>
<keyword evidence="2" id="KW-0012">Acyltransferase</keyword>
<evidence type="ECO:0000313" key="6">
    <source>
        <dbReference type="EMBL" id="MBB6713604.1"/>
    </source>
</evidence>
<dbReference type="EMBL" id="FNJM01000007">
    <property type="protein sequence ID" value="SDP54507.1"/>
    <property type="molecule type" value="Genomic_DNA"/>
</dbReference>
<keyword evidence="1 7" id="KW-0808">Transferase</keyword>
<dbReference type="PANTHER" id="PTHR43072:SF23">
    <property type="entry name" value="UPF0039 PROTEIN C11D3.02C"/>
    <property type="match status" value="1"/>
</dbReference>
<dbReference type="AlphaFoldDB" id="A0A1H0TKD4"/>
<gene>
    <name evidence="6" type="ORF">H7E68_02495</name>
    <name evidence="7" type="ORF">SAMN04488529_107100</name>
</gene>
<dbReference type="Gene3D" id="3.40.630.30">
    <property type="match status" value="1"/>
</dbReference>
<feature type="domain" description="N-acetyltransferase" evidence="5">
    <location>
        <begin position="1"/>
        <end position="169"/>
    </location>
</feature>